<evidence type="ECO:0000256" key="9">
    <source>
        <dbReference type="ARBA" id="ARBA00022679"/>
    </source>
</evidence>
<dbReference type="GO" id="GO:0004674">
    <property type="term" value="F:protein serine/threonine kinase activity"/>
    <property type="evidence" value="ECO:0007669"/>
    <property type="project" value="UniProtKB-KW"/>
</dbReference>
<comment type="caution">
    <text evidence="23">The sequence shown here is derived from an EMBL/GenBank/DDBJ whole genome shotgun (WGS) entry which is preliminary data.</text>
</comment>
<evidence type="ECO:0000256" key="16">
    <source>
        <dbReference type="ARBA" id="ARBA00048679"/>
    </source>
</evidence>
<keyword evidence="12" id="KW-0418">Kinase</keyword>
<dbReference type="GO" id="GO:0030490">
    <property type="term" value="P:maturation of SSU-rRNA"/>
    <property type="evidence" value="ECO:0007669"/>
    <property type="project" value="TreeGrafter"/>
</dbReference>
<evidence type="ECO:0000313" key="24">
    <source>
        <dbReference type="Proteomes" id="UP001054837"/>
    </source>
</evidence>
<keyword evidence="13" id="KW-0067">ATP-binding</keyword>
<evidence type="ECO:0000256" key="1">
    <source>
        <dbReference type="ARBA" id="ARBA00001946"/>
    </source>
</evidence>
<evidence type="ECO:0000256" key="8">
    <source>
        <dbReference type="ARBA" id="ARBA00022553"/>
    </source>
</evidence>
<evidence type="ECO:0000256" key="11">
    <source>
        <dbReference type="ARBA" id="ARBA00022741"/>
    </source>
</evidence>
<evidence type="ECO:0000313" key="23">
    <source>
        <dbReference type="EMBL" id="GIY90588.1"/>
    </source>
</evidence>
<dbReference type="SUPFAM" id="SSF56112">
    <property type="entry name" value="Protein kinase-like (PK-like)"/>
    <property type="match status" value="1"/>
</dbReference>
<evidence type="ECO:0000256" key="12">
    <source>
        <dbReference type="ARBA" id="ARBA00022777"/>
    </source>
</evidence>
<dbReference type="FunFam" id="3.30.200.20:FF:000052">
    <property type="entry name" value="Serine/threonine-protein kinase RIO2"/>
    <property type="match status" value="1"/>
</dbReference>
<accession>A0AAV4X9U1</accession>
<dbReference type="EC" id="2.7.11.1" evidence="4"/>
<reference evidence="23 24" key="1">
    <citation type="submission" date="2021-06" db="EMBL/GenBank/DDBJ databases">
        <title>Caerostris darwini draft genome.</title>
        <authorList>
            <person name="Kono N."/>
            <person name="Arakawa K."/>
        </authorList>
    </citation>
    <scope>NUCLEOTIDE SEQUENCE [LARGE SCALE GENOMIC DNA]</scope>
</reference>
<dbReference type="InterPro" id="IPR036388">
    <property type="entry name" value="WH-like_DNA-bd_sf"/>
</dbReference>
<dbReference type="GO" id="GO:0005524">
    <property type="term" value="F:ATP binding"/>
    <property type="evidence" value="ECO:0007669"/>
    <property type="project" value="UniProtKB-KW"/>
</dbReference>
<dbReference type="InterPro" id="IPR018934">
    <property type="entry name" value="RIO_dom"/>
</dbReference>
<evidence type="ECO:0000256" key="5">
    <source>
        <dbReference type="ARBA" id="ARBA00022490"/>
    </source>
</evidence>
<dbReference type="PANTHER" id="PTHR45852:SF1">
    <property type="entry name" value="SERINE_THREONINE-PROTEIN KINASE RIO2"/>
    <property type="match status" value="1"/>
</dbReference>
<dbReference type="EMBL" id="BPLQ01015714">
    <property type="protein sequence ID" value="GIY90588.1"/>
    <property type="molecule type" value="Genomic_DNA"/>
</dbReference>
<dbReference type="Gene3D" id="3.30.200.20">
    <property type="entry name" value="Phosphorylase Kinase, domain 1"/>
    <property type="match status" value="1"/>
</dbReference>
<feature type="compositionally biased region" description="Acidic residues" evidence="21">
    <location>
        <begin position="325"/>
        <end position="335"/>
    </location>
</feature>
<dbReference type="InterPro" id="IPR000687">
    <property type="entry name" value="RIO_kinase"/>
</dbReference>
<dbReference type="Pfam" id="PF01163">
    <property type="entry name" value="RIO1"/>
    <property type="match status" value="1"/>
</dbReference>
<evidence type="ECO:0000256" key="7">
    <source>
        <dbReference type="ARBA" id="ARBA00022527"/>
    </source>
</evidence>
<dbReference type="InterPro" id="IPR036390">
    <property type="entry name" value="WH_DNA-bd_sf"/>
</dbReference>
<keyword evidence="11" id="KW-0547">Nucleotide-binding</keyword>
<comment type="subunit">
    <text evidence="17">Associated with late 40S pre-ribosomal particles. Interacts with PLK1 (via its N-terminus).</text>
</comment>
<dbReference type="FunFam" id="1.10.10.10:FF:000053">
    <property type="entry name" value="Serine/threonine-protein kinase RIO2"/>
    <property type="match status" value="1"/>
</dbReference>
<dbReference type="InterPro" id="IPR011009">
    <property type="entry name" value="Kinase-like_dom_sf"/>
</dbReference>
<keyword evidence="8" id="KW-0597">Phosphoprotein</keyword>
<dbReference type="InterPro" id="IPR015285">
    <property type="entry name" value="RIO2_wHTH_N"/>
</dbReference>
<dbReference type="GO" id="GO:0030688">
    <property type="term" value="C:preribosome, small subunit precursor"/>
    <property type="evidence" value="ECO:0007669"/>
    <property type="project" value="TreeGrafter"/>
</dbReference>
<comment type="catalytic activity">
    <reaction evidence="16">
        <text>L-seryl-[protein] + ATP = O-phospho-L-seryl-[protein] + ADP + H(+)</text>
        <dbReference type="Rhea" id="RHEA:17989"/>
        <dbReference type="Rhea" id="RHEA-COMP:9863"/>
        <dbReference type="Rhea" id="RHEA-COMP:11604"/>
        <dbReference type="ChEBI" id="CHEBI:15378"/>
        <dbReference type="ChEBI" id="CHEBI:29999"/>
        <dbReference type="ChEBI" id="CHEBI:30616"/>
        <dbReference type="ChEBI" id="CHEBI:83421"/>
        <dbReference type="ChEBI" id="CHEBI:456216"/>
        <dbReference type="EC" id="2.7.11.1"/>
    </reaction>
</comment>
<dbReference type="Proteomes" id="UP001054837">
    <property type="component" value="Unassembled WGS sequence"/>
</dbReference>
<proteinExistence type="inferred from homology"/>
<dbReference type="InterPro" id="IPR030484">
    <property type="entry name" value="Rio2"/>
</dbReference>
<evidence type="ECO:0000256" key="14">
    <source>
        <dbReference type="ARBA" id="ARBA00022842"/>
    </source>
</evidence>
<evidence type="ECO:0000256" key="3">
    <source>
        <dbReference type="ARBA" id="ARBA00009196"/>
    </source>
</evidence>
<evidence type="ECO:0000256" key="4">
    <source>
        <dbReference type="ARBA" id="ARBA00012513"/>
    </source>
</evidence>
<evidence type="ECO:0000256" key="18">
    <source>
        <dbReference type="ARBA" id="ARBA00068353"/>
    </source>
</evidence>
<dbReference type="SUPFAM" id="SSF46785">
    <property type="entry name" value="Winged helix' DNA-binding domain"/>
    <property type="match status" value="1"/>
</dbReference>
<keyword evidence="5" id="KW-0963">Cytoplasm</keyword>
<evidence type="ECO:0000256" key="21">
    <source>
        <dbReference type="SAM" id="MobiDB-lite"/>
    </source>
</evidence>
<dbReference type="SMART" id="SM00090">
    <property type="entry name" value="RIO"/>
    <property type="match status" value="1"/>
</dbReference>
<feature type="region of interest" description="Disordered" evidence="21">
    <location>
        <begin position="440"/>
        <end position="461"/>
    </location>
</feature>
<feature type="domain" description="RIO kinase" evidence="22">
    <location>
        <begin position="66"/>
        <end position="292"/>
    </location>
</feature>
<name>A0AAV4X9U1_9ARAC</name>
<dbReference type="GO" id="GO:0005829">
    <property type="term" value="C:cytosol"/>
    <property type="evidence" value="ECO:0007669"/>
    <property type="project" value="TreeGrafter"/>
</dbReference>
<keyword evidence="24" id="KW-1185">Reference proteome</keyword>
<evidence type="ECO:0000256" key="15">
    <source>
        <dbReference type="ARBA" id="ARBA00047899"/>
    </source>
</evidence>
<evidence type="ECO:0000256" key="19">
    <source>
        <dbReference type="ARBA" id="ARBA00068837"/>
    </source>
</evidence>
<dbReference type="Gene3D" id="1.10.510.10">
    <property type="entry name" value="Transferase(Phosphotransferase) domain 1"/>
    <property type="match status" value="1"/>
</dbReference>
<dbReference type="GO" id="GO:0046872">
    <property type="term" value="F:metal ion binding"/>
    <property type="evidence" value="ECO:0007669"/>
    <property type="project" value="UniProtKB-KW"/>
</dbReference>
<feature type="region of interest" description="Disordered" evidence="21">
    <location>
        <begin position="322"/>
        <end position="342"/>
    </location>
</feature>
<gene>
    <name evidence="23" type="primary">RIOK2</name>
    <name evidence="23" type="ORF">CDAR_562681</name>
</gene>
<comment type="similarity">
    <text evidence="3">Belongs to the protein kinase superfamily. RIO-type Ser/Thr kinase family.</text>
</comment>
<dbReference type="PROSITE" id="PS01245">
    <property type="entry name" value="RIO1"/>
    <property type="match status" value="1"/>
</dbReference>
<evidence type="ECO:0000256" key="17">
    <source>
        <dbReference type="ARBA" id="ARBA00064676"/>
    </source>
</evidence>
<dbReference type="PANTHER" id="PTHR45852">
    <property type="entry name" value="SER/THR-PROTEIN KINASE RIO2"/>
    <property type="match status" value="1"/>
</dbReference>
<keyword evidence="14" id="KW-0460">Magnesium</keyword>
<keyword evidence="10" id="KW-0479">Metal-binding</keyword>
<comment type="cofactor">
    <cofactor evidence="1">
        <name>Mg(2+)</name>
        <dbReference type="ChEBI" id="CHEBI:18420"/>
    </cofactor>
</comment>
<keyword evidence="7" id="KW-0723">Serine/threonine-protein kinase</keyword>
<dbReference type="GO" id="GO:0005634">
    <property type="term" value="C:nucleus"/>
    <property type="evidence" value="ECO:0007669"/>
    <property type="project" value="TreeGrafter"/>
</dbReference>
<dbReference type="FunFam" id="1.10.510.10:FF:000307">
    <property type="entry name" value="Serine/threonine-protein kinase RIO2"/>
    <property type="match status" value="1"/>
</dbReference>
<comment type="subcellular location">
    <subcellularLocation>
        <location evidence="2">Cytoplasm</location>
    </subcellularLocation>
</comment>
<keyword evidence="6" id="KW-0690">Ribosome biogenesis</keyword>
<dbReference type="AlphaFoldDB" id="A0AAV4X9U1"/>
<evidence type="ECO:0000256" key="10">
    <source>
        <dbReference type="ARBA" id="ARBA00022723"/>
    </source>
</evidence>
<protein>
    <recommendedName>
        <fullName evidence="18">Serine/threonine-protein kinase RIO2</fullName>
        <ecNumber evidence="4">2.7.11.1</ecNumber>
    </recommendedName>
    <alternativeName>
        <fullName evidence="20">RIO kinase 2</fullName>
    </alternativeName>
    <alternativeName>
        <fullName evidence="19">Serine/threonine-protein kinase rio2</fullName>
    </alternativeName>
</protein>
<evidence type="ECO:0000259" key="22">
    <source>
        <dbReference type="SMART" id="SM00090"/>
    </source>
</evidence>
<dbReference type="InterPro" id="IPR018935">
    <property type="entry name" value="RIO_kinase_CS"/>
</dbReference>
<evidence type="ECO:0000256" key="2">
    <source>
        <dbReference type="ARBA" id="ARBA00004496"/>
    </source>
</evidence>
<evidence type="ECO:0000256" key="13">
    <source>
        <dbReference type="ARBA" id="ARBA00022840"/>
    </source>
</evidence>
<keyword evidence="9" id="KW-0808">Transferase</keyword>
<organism evidence="23 24">
    <name type="scientific">Caerostris darwini</name>
    <dbReference type="NCBI Taxonomy" id="1538125"/>
    <lineage>
        <taxon>Eukaryota</taxon>
        <taxon>Metazoa</taxon>
        <taxon>Ecdysozoa</taxon>
        <taxon>Arthropoda</taxon>
        <taxon>Chelicerata</taxon>
        <taxon>Arachnida</taxon>
        <taxon>Araneae</taxon>
        <taxon>Araneomorphae</taxon>
        <taxon>Entelegynae</taxon>
        <taxon>Araneoidea</taxon>
        <taxon>Araneidae</taxon>
        <taxon>Caerostris</taxon>
    </lineage>
</organism>
<dbReference type="CDD" id="cd05144">
    <property type="entry name" value="RIO2_C"/>
    <property type="match status" value="1"/>
</dbReference>
<dbReference type="Gene3D" id="1.10.10.10">
    <property type="entry name" value="Winged helix-like DNA-binding domain superfamily/Winged helix DNA-binding domain"/>
    <property type="match status" value="1"/>
</dbReference>
<evidence type="ECO:0000256" key="6">
    <source>
        <dbReference type="ARBA" id="ARBA00022517"/>
    </source>
</evidence>
<evidence type="ECO:0000256" key="20">
    <source>
        <dbReference type="ARBA" id="ARBA00076005"/>
    </source>
</evidence>
<dbReference type="Pfam" id="PF09202">
    <property type="entry name" value="Rio2_N"/>
    <property type="match status" value="1"/>
</dbReference>
<sequence>MGKLNVTVLRYLDREDFRILTAIEMGMKNHEIVPEHLVFSIAHLKCGGVHKRLMNLAKHRLVAYERGRRFDGYRLTNPGYDYLALKALSSRDVIASVGNQIGTGKESVIHRVADSEGKELILKIHRLGRISFRTIKINRDYHEGRRSVSWIYLSRLAAVKEFAFMQALHDRGFPVPKPYDFNRHCVVMELVRGITLYQIHEVKDIPALYDELMNLIVRLANHGLIHGDFNEFNIMLDEEDRVTLIDFPQMISTSHPEAERYFDRDVQCIRNFFKKRFDYDSELYPDFKEILREDDLDVTTQASGFSKDVQDDLNQALEMMTLNESEPEENEDGNENSEKDNIECTPQSTNILQRFLDDSAILKNDIYSENEGKIDLCFLDERISYPENLEDLFLPEINTEHSNERIKEKKSKSKTYSMRSLSTIPPDEIKQRVCKEMQKKEKSRVVSKGEANAANRRKKENTEKINEVLKFSIW</sequence>
<comment type="catalytic activity">
    <reaction evidence="15">
        <text>L-threonyl-[protein] + ATP = O-phospho-L-threonyl-[protein] + ADP + H(+)</text>
        <dbReference type="Rhea" id="RHEA:46608"/>
        <dbReference type="Rhea" id="RHEA-COMP:11060"/>
        <dbReference type="Rhea" id="RHEA-COMP:11605"/>
        <dbReference type="ChEBI" id="CHEBI:15378"/>
        <dbReference type="ChEBI" id="CHEBI:30013"/>
        <dbReference type="ChEBI" id="CHEBI:30616"/>
        <dbReference type="ChEBI" id="CHEBI:61977"/>
        <dbReference type="ChEBI" id="CHEBI:456216"/>
        <dbReference type="EC" id="2.7.11.1"/>
    </reaction>
</comment>